<protein>
    <submittedName>
        <fullName evidence="2">SH3 domain-containing protein</fullName>
    </submittedName>
</protein>
<dbReference type="Proteomes" id="UP000184932">
    <property type="component" value="Unassembled WGS sequence"/>
</dbReference>
<dbReference type="SMART" id="SM00287">
    <property type="entry name" value="SH3b"/>
    <property type="match status" value="1"/>
</dbReference>
<evidence type="ECO:0000313" key="2">
    <source>
        <dbReference type="EMBL" id="SIO33432.1"/>
    </source>
</evidence>
<dbReference type="OrthoDB" id="7857759at2"/>
<accession>A0A1N6IN35</accession>
<dbReference type="EMBL" id="FSRL01000002">
    <property type="protein sequence ID" value="SIO33432.1"/>
    <property type="molecule type" value="Genomic_DNA"/>
</dbReference>
<dbReference type="PROSITE" id="PS51781">
    <property type="entry name" value="SH3B"/>
    <property type="match status" value="1"/>
</dbReference>
<organism evidence="2 3">
    <name type="scientific">Vannielia litorea</name>
    <dbReference type="NCBI Taxonomy" id="1217970"/>
    <lineage>
        <taxon>Bacteria</taxon>
        <taxon>Pseudomonadati</taxon>
        <taxon>Pseudomonadota</taxon>
        <taxon>Alphaproteobacteria</taxon>
        <taxon>Rhodobacterales</taxon>
        <taxon>Paracoccaceae</taxon>
        <taxon>Vannielia</taxon>
    </lineage>
</organism>
<sequence length="189" mass="19252">MGARGLLKMVVALLALIFGSMVLVGEGPEVAMGSDDPEITTDELAALEAQTESLAETVTKAEENPAILAATAAEAQAEAPQAEPVLQASLGTATDAAVQAALAELPADEGDDAGPAPVDALELTTVGVVLGQRVNVRSGPSTADGVIGQVVENQEVEILGYEGNGWARILLDGEEGFMSGDFLREVPQG</sequence>
<dbReference type="STRING" id="1217970.SAMN05444002_4099"/>
<gene>
    <name evidence="2" type="ORF">SAMN05444002_4099</name>
</gene>
<evidence type="ECO:0000259" key="1">
    <source>
        <dbReference type="PROSITE" id="PS51781"/>
    </source>
</evidence>
<reference evidence="3" key="1">
    <citation type="submission" date="2016-11" db="EMBL/GenBank/DDBJ databases">
        <authorList>
            <person name="Varghese N."/>
            <person name="Submissions S."/>
        </authorList>
    </citation>
    <scope>NUCLEOTIDE SEQUENCE [LARGE SCALE GENOMIC DNA]</scope>
    <source>
        <strain evidence="3">DSM 29440</strain>
    </source>
</reference>
<dbReference type="AlphaFoldDB" id="A0A1N6IN35"/>
<evidence type="ECO:0000313" key="3">
    <source>
        <dbReference type="Proteomes" id="UP000184932"/>
    </source>
</evidence>
<dbReference type="InterPro" id="IPR003646">
    <property type="entry name" value="SH3-like_bac-type"/>
</dbReference>
<name>A0A1N6IN35_9RHOB</name>
<feature type="domain" description="SH3b" evidence="1">
    <location>
        <begin position="124"/>
        <end position="187"/>
    </location>
</feature>
<dbReference type="Gene3D" id="2.30.30.40">
    <property type="entry name" value="SH3 Domains"/>
    <property type="match status" value="1"/>
</dbReference>
<dbReference type="Pfam" id="PF08239">
    <property type="entry name" value="SH3_3"/>
    <property type="match status" value="1"/>
</dbReference>
<proteinExistence type="predicted"/>
<keyword evidence="3" id="KW-1185">Reference proteome</keyword>